<dbReference type="AlphaFoldDB" id="A0A7K9TV19"/>
<dbReference type="InterPro" id="IPR005199">
    <property type="entry name" value="Glyco_hydro_79"/>
</dbReference>
<dbReference type="GO" id="GO:0030198">
    <property type="term" value="P:extracellular matrix organization"/>
    <property type="evidence" value="ECO:0007669"/>
    <property type="project" value="TreeGrafter"/>
</dbReference>
<feature type="non-terminal residue" evidence="2">
    <location>
        <position position="1"/>
    </location>
</feature>
<dbReference type="PANTHER" id="PTHR46145:SF1">
    <property type="entry name" value="INACTIVE HEPARANASE-2"/>
    <property type="match status" value="1"/>
</dbReference>
<comment type="caution">
    <text evidence="2">The sequence shown here is derived from an EMBL/GenBank/DDBJ whole genome shotgun (WGS) entry which is preliminary data.</text>
</comment>
<protein>
    <submittedName>
        <fullName evidence="2">HPSE2 protein</fullName>
    </submittedName>
</protein>
<dbReference type="EMBL" id="VWZY01004148">
    <property type="protein sequence ID" value="NXI52347.1"/>
    <property type="molecule type" value="Genomic_DNA"/>
</dbReference>
<dbReference type="Pfam" id="PF03662">
    <property type="entry name" value="Glyco_hydro_79n"/>
    <property type="match status" value="1"/>
</dbReference>
<dbReference type="PANTHER" id="PTHR46145">
    <property type="entry name" value="HEPARANASE"/>
    <property type="match status" value="1"/>
</dbReference>
<accession>A0A7K9TV19</accession>
<dbReference type="Gene3D" id="3.20.20.80">
    <property type="entry name" value="Glycosidases"/>
    <property type="match status" value="1"/>
</dbReference>
<gene>
    <name evidence="2" type="primary">Hpse2</name>
    <name evidence="2" type="ORF">CHLAEN_R05401</name>
</gene>
<evidence type="ECO:0000313" key="2">
    <source>
        <dbReference type="EMBL" id="NXI52347.1"/>
    </source>
</evidence>
<dbReference type="FunFam" id="3.20.20.80:FF:000024">
    <property type="entry name" value="Heparanase 2"/>
    <property type="match status" value="1"/>
</dbReference>
<organism evidence="2 3">
    <name type="scientific">Chloroceryle aenea</name>
    <name type="common">American pygmy kingfisher</name>
    <dbReference type="NCBI Taxonomy" id="176938"/>
    <lineage>
        <taxon>Eukaryota</taxon>
        <taxon>Metazoa</taxon>
        <taxon>Chordata</taxon>
        <taxon>Craniata</taxon>
        <taxon>Vertebrata</taxon>
        <taxon>Euteleostomi</taxon>
        <taxon>Archelosauria</taxon>
        <taxon>Archosauria</taxon>
        <taxon>Dinosauria</taxon>
        <taxon>Saurischia</taxon>
        <taxon>Theropoda</taxon>
        <taxon>Coelurosauria</taxon>
        <taxon>Aves</taxon>
        <taxon>Neognathae</taxon>
        <taxon>Neoaves</taxon>
        <taxon>Telluraves</taxon>
        <taxon>Coraciimorphae</taxon>
        <taxon>Coraciiformes</taxon>
        <taxon>Cerylidae</taxon>
        <taxon>Chloroceryle</taxon>
    </lineage>
</organism>
<comment type="similarity">
    <text evidence="1">Belongs to the glycosyl hydrolase 79 family.</text>
</comment>
<dbReference type="OrthoDB" id="726732at2759"/>
<dbReference type="SUPFAM" id="SSF51445">
    <property type="entry name" value="(Trans)glycosidases"/>
    <property type="match status" value="1"/>
</dbReference>
<evidence type="ECO:0000256" key="1">
    <source>
        <dbReference type="ARBA" id="ARBA00009800"/>
    </source>
</evidence>
<keyword evidence="3" id="KW-1185">Reference proteome</keyword>
<feature type="non-terminal residue" evidence="2">
    <location>
        <position position="595"/>
    </location>
</feature>
<proteinExistence type="inferred from homology"/>
<name>A0A7K9TV19_9AVES</name>
<dbReference type="GO" id="GO:0016020">
    <property type="term" value="C:membrane"/>
    <property type="evidence" value="ECO:0007669"/>
    <property type="project" value="InterPro"/>
</dbReference>
<dbReference type="Proteomes" id="UP000579406">
    <property type="component" value="Unassembled WGS sequence"/>
</dbReference>
<dbReference type="GO" id="GO:0016798">
    <property type="term" value="F:hydrolase activity, acting on glycosyl bonds"/>
    <property type="evidence" value="ECO:0007669"/>
    <property type="project" value="InterPro"/>
</dbReference>
<dbReference type="InterPro" id="IPR017853">
    <property type="entry name" value="GH"/>
</dbReference>
<dbReference type="GO" id="GO:0031012">
    <property type="term" value="C:extracellular matrix"/>
    <property type="evidence" value="ECO:0007669"/>
    <property type="project" value="TreeGrafter"/>
</dbReference>
<sequence>SELIRGFLPYGMPCPNSCPPGFLALMAPGLALMAIFSLPSQAGYRRALPVEKPPGVKGRTLILLDVNTKSPVRIISENFLSLQLGVIFLAWETFLTLKWCLSVCALLSLFFFTSCAEHCALLSGDVFLSCCRHMSDPWAGLAISLFSFPFAVDIVRSDIALDKQKGCKIAQHPDIMLELQREKAAQMHLVLLKEQFSNTYSNLTLTARSLDKLYNFADCSGLHLIFALNALRRNPNNSWNSSNALSLMKYSASKKYNISWELGNEPNNYRTLIGRSVNGSQLGKDYIQLRSLLQLIRTYSRANLYGPNIGRPRKNVIALLEGFMKVAGSTVDAVTWQHYYIDGRVAKVTDFLKTRLLDTLSDQIRKIQKVLNTYTPGKKIWLEGVGATSSGGMNNLSDSYAAGFLWLNTLGLLANQGIDVVVRHSFLDHGHNHLVDQNFNPLPDYWLSLLYKRLIGPKVLAIHVAGLQRKPRPGRVIRDKLRIYAHCTSYHNHNYVRGSITLYIINLHRSRKKIKLAGTLRDKIVHQYLLQPYGKDGLHSKSVQLNGQLLAMVDDGTLPELKPRPLRAGRTLVIPPLTMSFYVVKNVNALACRYR</sequence>
<dbReference type="GO" id="GO:0005615">
    <property type="term" value="C:extracellular space"/>
    <property type="evidence" value="ECO:0007669"/>
    <property type="project" value="TreeGrafter"/>
</dbReference>
<reference evidence="2 3" key="1">
    <citation type="submission" date="2019-09" db="EMBL/GenBank/DDBJ databases">
        <title>Bird 10,000 Genomes (B10K) Project - Family phase.</title>
        <authorList>
            <person name="Zhang G."/>
        </authorList>
    </citation>
    <scope>NUCLEOTIDE SEQUENCE [LARGE SCALE GENOMIC DNA]</scope>
    <source>
        <strain evidence="2">B10K-DU-001-61</strain>
        <tissue evidence="2">Muscle</tissue>
    </source>
</reference>
<evidence type="ECO:0000313" key="3">
    <source>
        <dbReference type="Proteomes" id="UP000579406"/>
    </source>
</evidence>